<name>A0A377G9B7_9GAMM</name>
<sequence>MKLAQFLELNTQEEHQQIKILSLKKNIDPDSFNRTIKNFDQELLLKLAIANPEIDKICKSQELESHWEDLWRLCGLNPKEYAQGNGKPVHEYQPMCTTPSCFDLLKGLYLYETYRKVLKNKEDKSEFYKDAEEYLATSGLYGCYFSLNALCMGGFELLSQEFNEEIAKKIIFYAQIAAQYYLSPGYLLLANCYQELLKYQDQSNLTGLNLRLLSFKAMSVAQRLESYSGPMLNNAYQGKTLSEASNGKLSSFSQALFRLQTYLGLSAGEIEIAMMEANHEATLIKSSYQLEIKSFEDNDTPSPTFHRY</sequence>
<dbReference type="STRING" id="1094715.GCA_000236165_00950"/>
<dbReference type="InterPro" id="IPR040808">
    <property type="entry name" value="DUF5630"/>
</dbReference>
<dbReference type="Proteomes" id="UP000254554">
    <property type="component" value="Unassembled WGS sequence"/>
</dbReference>
<reference evidence="1 2" key="1">
    <citation type="submission" date="2018-06" db="EMBL/GenBank/DDBJ databases">
        <authorList>
            <consortium name="Pathogen Informatics"/>
            <person name="Doyle S."/>
        </authorList>
    </citation>
    <scope>NUCLEOTIDE SEQUENCE [LARGE SCALE GENOMIC DNA]</scope>
    <source>
        <strain evidence="1 2">NCTC11370</strain>
    </source>
</reference>
<dbReference type="OrthoDB" id="5652339at2"/>
<protein>
    <submittedName>
        <fullName evidence="1">Uncharacterized protein</fullName>
    </submittedName>
</protein>
<evidence type="ECO:0000313" key="1">
    <source>
        <dbReference type="EMBL" id="STO21406.1"/>
    </source>
</evidence>
<proteinExistence type="predicted"/>
<evidence type="ECO:0000313" key="2">
    <source>
        <dbReference type="Proteomes" id="UP000254554"/>
    </source>
</evidence>
<gene>
    <name evidence="1" type="ORF">NCTC11370_01473</name>
</gene>
<dbReference type="AlphaFoldDB" id="A0A377G9B7"/>
<keyword evidence="2" id="KW-1185">Reference proteome</keyword>
<accession>A0A377G9B7</accession>
<organism evidence="1 2">
    <name type="scientific">Fluoribacter dumoffii</name>
    <dbReference type="NCBI Taxonomy" id="463"/>
    <lineage>
        <taxon>Bacteria</taxon>
        <taxon>Pseudomonadati</taxon>
        <taxon>Pseudomonadota</taxon>
        <taxon>Gammaproteobacteria</taxon>
        <taxon>Legionellales</taxon>
        <taxon>Legionellaceae</taxon>
        <taxon>Fluoribacter</taxon>
    </lineage>
</organism>
<dbReference type="RefSeq" id="WP_010653682.1">
    <property type="nucleotide sequence ID" value="NZ_JAPHOS010000001.1"/>
</dbReference>
<dbReference type="EMBL" id="UGGT01000001">
    <property type="protein sequence ID" value="STO21406.1"/>
    <property type="molecule type" value="Genomic_DNA"/>
</dbReference>
<dbReference type="Pfam" id="PF18632">
    <property type="entry name" value="DUF5630"/>
    <property type="match status" value="1"/>
</dbReference>